<dbReference type="EMBL" id="KZ680212">
    <property type="protein sequence ID" value="PTB66688.1"/>
    <property type="molecule type" value="Genomic_DNA"/>
</dbReference>
<name>A0A2T4BBM4_9HYPO</name>
<sequence>MALMIYAGQTEEFFKQAAGAEDFVTPQMAFNALADVLQSLGDIKNDKRWSRVQPPETFGRRSVKQHEATETPHRMINDLEVILIIDLGNIQTPSGQYRDQDWKSMRSEATPERPSASISTSEGFYATLGGVQS</sequence>
<evidence type="ECO:0000313" key="3">
    <source>
        <dbReference type="Proteomes" id="UP000241546"/>
    </source>
</evidence>
<dbReference type="OrthoDB" id="3365636at2759"/>
<protein>
    <submittedName>
        <fullName evidence="2">Uncharacterized protein</fullName>
    </submittedName>
</protein>
<feature type="region of interest" description="Disordered" evidence="1">
    <location>
        <begin position="48"/>
        <end position="71"/>
    </location>
</feature>
<dbReference type="Proteomes" id="UP000241546">
    <property type="component" value="Unassembled WGS sequence"/>
</dbReference>
<accession>A0A2T4BBM4</accession>
<keyword evidence="3" id="KW-1185">Reference proteome</keyword>
<organism evidence="2 3">
    <name type="scientific">Trichoderma citrinoviride</name>
    <dbReference type="NCBI Taxonomy" id="58853"/>
    <lineage>
        <taxon>Eukaryota</taxon>
        <taxon>Fungi</taxon>
        <taxon>Dikarya</taxon>
        <taxon>Ascomycota</taxon>
        <taxon>Pezizomycotina</taxon>
        <taxon>Sordariomycetes</taxon>
        <taxon>Hypocreomycetidae</taxon>
        <taxon>Hypocreales</taxon>
        <taxon>Hypocreaceae</taxon>
        <taxon>Trichoderma</taxon>
    </lineage>
</organism>
<feature type="compositionally biased region" description="Basic and acidic residues" evidence="1">
    <location>
        <begin position="98"/>
        <end position="111"/>
    </location>
</feature>
<reference evidence="3" key="1">
    <citation type="submission" date="2016-07" db="EMBL/GenBank/DDBJ databases">
        <title>Multiple horizontal gene transfer events from other fungi enriched the ability of initially mycotrophic Trichoderma (Ascomycota) to feed on dead plant biomass.</title>
        <authorList>
            <consortium name="DOE Joint Genome Institute"/>
            <person name="Atanasova L."/>
            <person name="Chenthamara K."/>
            <person name="Zhang J."/>
            <person name="Grujic M."/>
            <person name="Henrissat B."/>
            <person name="Kuo A."/>
            <person name="Aerts A."/>
            <person name="Salamov A."/>
            <person name="Lipzen A."/>
            <person name="Labutti K."/>
            <person name="Barry K."/>
            <person name="Miao Y."/>
            <person name="Rahimi M.J."/>
            <person name="Shen Q."/>
            <person name="Grigoriev I.V."/>
            <person name="Kubicek C.P."/>
            <person name="Druzhinina I.S."/>
        </authorList>
    </citation>
    <scope>NUCLEOTIDE SEQUENCE [LARGE SCALE GENOMIC DNA]</scope>
    <source>
        <strain evidence="3">TUCIM 6016</strain>
    </source>
</reference>
<evidence type="ECO:0000313" key="2">
    <source>
        <dbReference type="EMBL" id="PTB66688.1"/>
    </source>
</evidence>
<dbReference type="AlphaFoldDB" id="A0A2T4BBM4"/>
<feature type="region of interest" description="Disordered" evidence="1">
    <location>
        <begin position="92"/>
        <end position="122"/>
    </location>
</feature>
<evidence type="ECO:0000256" key="1">
    <source>
        <dbReference type="SAM" id="MobiDB-lite"/>
    </source>
</evidence>
<dbReference type="GeneID" id="36602246"/>
<gene>
    <name evidence="2" type="ORF">BBK36DRAFT_1158650</name>
</gene>
<dbReference type="RefSeq" id="XP_024750008.1">
    <property type="nucleotide sequence ID" value="XM_024894128.1"/>
</dbReference>
<proteinExistence type="predicted"/>